<protein>
    <submittedName>
        <fullName evidence="4">tRNA (N6-threonylcarbamoyladenosine(37)-N6)-methyltransferase TrmO</fullName>
    </submittedName>
</protein>
<dbReference type="InterPro" id="IPR023370">
    <property type="entry name" value="TrmO-like_N"/>
</dbReference>
<dbReference type="PROSITE" id="PS01318">
    <property type="entry name" value="TSAA_1"/>
    <property type="match status" value="1"/>
</dbReference>
<dbReference type="Pfam" id="PF18389">
    <property type="entry name" value="TrmO_C"/>
    <property type="match status" value="1"/>
</dbReference>
<dbReference type="PANTHER" id="PTHR12818:SF0">
    <property type="entry name" value="TRNA (ADENINE(37)-N6)-METHYLTRANSFERASE"/>
    <property type="match status" value="1"/>
</dbReference>
<dbReference type="Pfam" id="PF01980">
    <property type="entry name" value="TrmO_N"/>
    <property type="match status" value="1"/>
</dbReference>
<dbReference type="InterPro" id="IPR036413">
    <property type="entry name" value="YaeB-like_sf"/>
</dbReference>
<evidence type="ECO:0000259" key="3">
    <source>
        <dbReference type="PROSITE" id="PS51668"/>
    </source>
</evidence>
<evidence type="ECO:0000256" key="1">
    <source>
        <dbReference type="ARBA" id="ARBA00022691"/>
    </source>
</evidence>
<sequence length="231" mass="26594">MKEQYEIQAIAHIVTDFSSKFGIPRQSGLVEELEGKILFEPEYGTKEAVKGLEEFSHIWLIWGFSENRRENYSLTVRPPKLGGNTRKGVFSTRSPFRPNGMGLSCVRLEKIEFDEKERPILYVKGADLMNGTPIFDIKPYIPYSDCHPEAEGSFASVHQNDRIKVDIPEELERLVPEEKRPALYAVLEQDPRPAYQQDPERIYGFPFAGMEIRFRVKDDCLTVCEVKQESC</sequence>
<dbReference type="RefSeq" id="WP_022303555.1">
    <property type="nucleotide sequence ID" value="NZ_JACRTP010000013.1"/>
</dbReference>
<dbReference type="Gene3D" id="2.40.30.70">
    <property type="entry name" value="YaeB-like"/>
    <property type="match status" value="1"/>
</dbReference>
<evidence type="ECO:0000313" key="5">
    <source>
        <dbReference type="Proteomes" id="UP000661649"/>
    </source>
</evidence>
<feature type="domain" description="TsaA-like" evidence="3">
    <location>
        <begin position="7"/>
        <end position="149"/>
    </location>
</feature>
<dbReference type="PANTHER" id="PTHR12818">
    <property type="entry name" value="TRNA (ADENINE(37)-N6)-METHYLTRANSFERASE"/>
    <property type="match status" value="1"/>
</dbReference>
<dbReference type="InterPro" id="IPR041369">
    <property type="entry name" value="TrmO_C"/>
</dbReference>
<dbReference type="EMBL" id="JACRTP010000013">
    <property type="protein sequence ID" value="MBC8630054.1"/>
    <property type="molecule type" value="Genomic_DNA"/>
</dbReference>
<dbReference type="CDD" id="cd09281">
    <property type="entry name" value="UPF0066"/>
    <property type="match status" value="1"/>
</dbReference>
<dbReference type="Proteomes" id="UP000661649">
    <property type="component" value="Unassembled WGS sequence"/>
</dbReference>
<gene>
    <name evidence="4" type="primary">tsaA</name>
    <name evidence="4" type="ORF">H8712_15895</name>
</gene>
<keyword evidence="1" id="KW-0949">S-adenosyl-L-methionine</keyword>
<proteinExistence type="inferred from homology"/>
<dbReference type="InterPro" id="IPR023368">
    <property type="entry name" value="UPF0066_cons_site"/>
</dbReference>
<comment type="caution">
    <text evidence="4">The sequence shown here is derived from an EMBL/GenBank/DDBJ whole genome shotgun (WGS) entry which is preliminary data.</text>
</comment>
<evidence type="ECO:0000313" key="4">
    <source>
        <dbReference type="EMBL" id="MBC8630054.1"/>
    </source>
</evidence>
<dbReference type="NCBIfam" id="TIGR00104">
    <property type="entry name" value="tRNA_TsaA"/>
    <property type="match status" value="1"/>
</dbReference>
<name>A0ABR7PFE1_9FIRM</name>
<keyword evidence="5" id="KW-1185">Reference proteome</keyword>
<dbReference type="PROSITE" id="PS51668">
    <property type="entry name" value="TSAA_2"/>
    <property type="match status" value="1"/>
</dbReference>
<organism evidence="4 5">
    <name type="scientific">Blautia stercoris</name>
    <dbReference type="NCBI Taxonomy" id="871664"/>
    <lineage>
        <taxon>Bacteria</taxon>
        <taxon>Bacillati</taxon>
        <taxon>Bacillota</taxon>
        <taxon>Clostridia</taxon>
        <taxon>Lachnospirales</taxon>
        <taxon>Lachnospiraceae</taxon>
        <taxon>Blautia</taxon>
    </lineage>
</organism>
<comment type="similarity">
    <text evidence="2">Belongs to the tRNA methyltransferase O family.</text>
</comment>
<dbReference type="Gene3D" id="3.30.2310.10">
    <property type="entry name" value="YaeB-like"/>
    <property type="match status" value="1"/>
</dbReference>
<dbReference type="InterPro" id="IPR040372">
    <property type="entry name" value="YaeB-like"/>
</dbReference>
<reference evidence="4 5" key="1">
    <citation type="submission" date="2020-08" db="EMBL/GenBank/DDBJ databases">
        <title>Genome public.</title>
        <authorList>
            <person name="Liu C."/>
            <person name="Sun Q."/>
        </authorList>
    </citation>
    <scope>NUCLEOTIDE SEQUENCE [LARGE SCALE GENOMIC DNA]</scope>
    <source>
        <strain evidence="4 5">3_YM_SP_D4_24.mj</strain>
    </source>
</reference>
<dbReference type="SUPFAM" id="SSF118196">
    <property type="entry name" value="YaeB-like"/>
    <property type="match status" value="1"/>
</dbReference>
<accession>A0ABR7PFE1</accession>
<dbReference type="InterPro" id="IPR036414">
    <property type="entry name" value="YaeB_N_sf"/>
</dbReference>
<evidence type="ECO:0000256" key="2">
    <source>
        <dbReference type="ARBA" id="ARBA00033753"/>
    </source>
</evidence>